<dbReference type="Proteomes" id="UP001497680">
    <property type="component" value="Unassembled WGS sequence"/>
</dbReference>
<gene>
    <name evidence="1" type="ORF">F4821DRAFT_275307</name>
</gene>
<proteinExistence type="predicted"/>
<protein>
    <submittedName>
        <fullName evidence="1">Uncharacterized protein</fullName>
    </submittedName>
</protein>
<accession>A0ACC0DBU4</accession>
<organism evidence="1 2">
    <name type="scientific">Hypoxylon rubiginosum</name>
    <dbReference type="NCBI Taxonomy" id="110542"/>
    <lineage>
        <taxon>Eukaryota</taxon>
        <taxon>Fungi</taxon>
        <taxon>Dikarya</taxon>
        <taxon>Ascomycota</taxon>
        <taxon>Pezizomycotina</taxon>
        <taxon>Sordariomycetes</taxon>
        <taxon>Xylariomycetidae</taxon>
        <taxon>Xylariales</taxon>
        <taxon>Hypoxylaceae</taxon>
        <taxon>Hypoxylon</taxon>
    </lineage>
</organism>
<sequence length="244" mass="27250">MCQGVCWDYRCRRCGTLVYKDTFVPGTKDLAGHMCKRARRSGVRGCCRTGIEWQFPQRLAEELCVMCELSIELDVLDASTCDEAARERRYADSDDEDVLVGEVDEVEVEVKSQVESKVEVKVEDVKTETKAETTTETTSQTTTETKHEDKVDEVDGNVESTKHDDKKVDDSTEYQDEDGGAPLKIDQEEKNEAKEVEATEKKGNGGTEVKREKKTKATTTTKRTVGILRLRFDAPPPAAVKVGS</sequence>
<evidence type="ECO:0000313" key="1">
    <source>
        <dbReference type="EMBL" id="KAI6090123.1"/>
    </source>
</evidence>
<comment type="caution">
    <text evidence="1">The sequence shown here is derived from an EMBL/GenBank/DDBJ whole genome shotgun (WGS) entry which is preliminary data.</text>
</comment>
<keyword evidence="2" id="KW-1185">Reference proteome</keyword>
<evidence type="ECO:0000313" key="2">
    <source>
        <dbReference type="Proteomes" id="UP001497680"/>
    </source>
</evidence>
<name>A0ACC0DBU4_9PEZI</name>
<dbReference type="EMBL" id="MU394292">
    <property type="protein sequence ID" value="KAI6090123.1"/>
    <property type="molecule type" value="Genomic_DNA"/>
</dbReference>
<reference evidence="1 2" key="1">
    <citation type="journal article" date="2022" name="New Phytol.">
        <title>Ecological generalism drives hyperdiversity of secondary metabolite gene clusters in xylarialean endophytes.</title>
        <authorList>
            <person name="Franco M.E.E."/>
            <person name="Wisecaver J.H."/>
            <person name="Arnold A.E."/>
            <person name="Ju Y.M."/>
            <person name="Slot J.C."/>
            <person name="Ahrendt S."/>
            <person name="Moore L.P."/>
            <person name="Eastman K.E."/>
            <person name="Scott K."/>
            <person name="Konkel Z."/>
            <person name="Mondo S.J."/>
            <person name="Kuo A."/>
            <person name="Hayes R.D."/>
            <person name="Haridas S."/>
            <person name="Andreopoulos B."/>
            <person name="Riley R."/>
            <person name="LaButti K."/>
            <person name="Pangilinan J."/>
            <person name="Lipzen A."/>
            <person name="Amirebrahimi M."/>
            <person name="Yan J."/>
            <person name="Adam C."/>
            <person name="Keymanesh K."/>
            <person name="Ng V."/>
            <person name="Louie K."/>
            <person name="Northen T."/>
            <person name="Drula E."/>
            <person name="Henrissat B."/>
            <person name="Hsieh H.M."/>
            <person name="Youens-Clark K."/>
            <person name="Lutzoni F."/>
            <person name="Miadlikowska J."/>
            <person name="Eastwood D.C."/>
            <person name="Hamelin R.C."/>
            <person name="Grigoriev I.V."/>
            <person name="U'Ren J.M."/>
        </authorList>
    </citation>
    <scope>NUCLEOTIDE SEQUENCE [LARGE SCALE GENOMIC DNA]</scope>
    <source>
        <strain evidence="1 2">ER1909</strain>
    </source>
</reference>